<reference evidence="3" key="1">
    <citation type="submission" date="2023-07" db="EMBL/GenBank/DDBJ databases">
        <authorList>
            <person name="Stuckert A."/>
        </authorList>
    </citation>
    <scope>NUCLEOTIDE SEQUENCE</scope>
</reference>
<feature type="region of interest" description="Disordered" evidence="1">
    <location>
        <begin position="218"/>
        <end position="281"/>
    </location>
</feature>
<accession>A0ABN9KRA1</accession>
<dbReference type="InterPro" id="IPR058912">
    <property type="entry name" value="HTH_animal"/>
</dbReference>
<proteinExistence type="predicted"/>
<protein>
    <recommendedName>
        <fullName evidence="2">Reverse transcriptase domain-containing protein</fullName>
    </recommendedName>
</protein>
<dbReference type="InterPro" id="IPR000477">
    <property type="entry name" value="RT_dom"/>
</dbReference>
<feature type="compositionally biased region" description="Basic residues" evidence="1">
    <location>
        <begin position="922"/>
        <end position="931"/>
    </location>
</feature>
<name>A0ABN9KRA1_9NEOB</name>
<dbReference type="PANTHER" id="PTHR21301:SF12">
    <property type="match status" value="1"/>
</dbReference>
<evidence type="ECO:0000313" key="3">
    <source>
        <dbReference type="EMBL" id="CAJ0920681.1"/>
    </source>
</evidence>
<gene>
    <name evidence="3" type="ORF">RIMI_LOCUS1344220</name>
</gene>
<dbReference type="PROSITE" id="PS50878">
    <property type="entry name" value="RT_POL"/>
    <property type="match status" value="1"/>
</dbReference>
<organism evidence="3 4">
    <name type="scientific">Ranitomeya imitator</name>
    <name type="common">mimic poison frog</name>
    <dbReference type="NCBI Taxonomy" id="111125"/>
    <lineage>
        <taxon>Eukaryota</taxon>
        <taxon>Metazoa</taxon>
        <taxon>Chordata</taxon>
        <taxon>Craniata</taxon>
        <taxon>Vertebrata</taxon>
        <taxon>Euteleostomi</taxon>
        <taxon>Amphibia</taxon>
        <taxon>Batrachia</taxon>
        <taxon>Anura</taxon>
        <taxon>Neobatrachia</taxon>
        <taxon>Hyloidea</taxon>
        <taxon>Dendrobatidae</taxon>
        <taxon>Dendrobatinae</taxon>
        <taxon>Ranitomeya</taxon>
    </lineage>
</organism>
<keyword evidence="4" id="KW-1185">Reference proteome</keyword>
<evidence type="ECO:0000313" key="4">
    <source>
        <dbReference type="Proteomes" id="UP001176940"/>
    </source>
</evidence>
<comment type="caution">
    <text evidence="3">The sequence shown here is derived from an EMBL/GenBank/DDBJ whole genome shotgun (WGS) entry which is preliminary data.</text>
</comment>
<evidence type="ECO:0000256" key="1">
    <source>
        <dbReference type="SAM" id="MobiDB-lite"/>
    </source>
</evidence>
<feature type="domain" description="Reverse transcriptase" evidence="2">
    <location>
        <begin position="434"/>
        <end position="679"/>
    </location>
</feature>
<dbReference type="Proteomes" id="UP001176940">
    <property type="component" value="Unassembled WGS sequence"/>
</dbReference>
<dbReference type="PANTHER" id="PTHR21301">
    <property type="entry name" value="REVERSE TRANSCRIPTASE"/>
    <property type="match status" value="1"/>
</dbReference>
<dbReference type="CDD" id="cd00304">
    <property type="entry name" value="RT_like"/>
    <property type="match status" value="1"/>
</dbReference>
<sequence>MLQCSVFLRPTLASETTHVAKTPPKTTHASPMLNIGARRRCVAAASPLRRRRNSDAHWRNASVNVALLSRTKDAKSRDWEKERKRLIGYDLHCATLGEYHRQGKIPRGLRCNLRPTLFSENEKYCATFQKILNKCSFDIILLTIEYLQEAIKTTEEKIESIETQLNSTLSSTEFTTLKGKVDSILTIHQKTLEERKRTKFQRDIEDYLTNNVYKWEDSFPKRPRPRYRRTPGGNYHSGGSSPAGGSSAGSGSETGGAHTSGPRFLGQNARQPGGPGRKDVDRHMTLRSQTSFSTPAQTEGSILTIDQLGLRNRSTFIPPKSSHAVETFVNLLDRDVKKTLHDQRLGFLPVRHNLDSLEKQALDSLSENKNIVIKPADKGGAIVVMDRSFYMTEVRRQLSDTSTYKMLQTDPTYAIQQKISRVLDKHLQMNTIDKKTKVYLTNNHPVTPVMYILPKIHKNLQNPPGRPIVASTDSILNPLSMFLEKLLTPHTKLTKSFILDTGDFLKKIRNVDIIPHNSILCTFDVNSLYTSIAHDKGIEAVSLTLNEANVDRGTQEPCLDLLNLVLRENYFLFGDDFFVQTCGTAMGSNVAPAYANLYMDRFEKEYVYTDPIFQLHARTWYRYIDDIFCIWQGDLTSLLKFHANINAVRPELSFTLVYHDKEVTFLDTRVLKDINGHLTTDIYMKPTDCNSLLLYNSCHPKSIKNSLPRSQFKRVTRIVSDPPTRETRIQEMAQKFEARNYPTNLLEIESSRAISDLNDGTVSIQKNPRLPFVHNHHPTMHKIHNLIRGHWPLLHKAYPNIPIFKDPPLMCTRRAKNIRDRVAYEEEHDPDDPPMFYGNPEKCQGFLNQCLRYILQNVACFPSDRVKVGYIMSYLAEDALIWITPIWEAGDPIVMNLGAFRRVFDIPRPAAPMKSSPSRSERRSRRAKPVKKPPCQAMIVCDPPVPLLVKAATRVKPKKVDESGLAKQQPEISHKTGIQCRCCCEEHLDGLCPGDLKLQNLRPVGETALGENNSLPLKSVSVPVPCGSFGPADVFKLQSRWSLCVVPVPQLQNPVKVFGECRVLLMSSPVSKGLLQLQIGALYSKKTSFPLVILSRVLYCPVRSEDPAWCCILNYLVSRGL</sequence>
<evidence type="ECO:0000259" key="2">
    <source>
        <dbReference type="PROSITE" id="PS50878"/>
    </source>
</evidence>
<feature type="region of interest" description="Disordered" evidence="1">
    <location>
        <begin position="911"/>
        <end position="931"/>
    </location>
</feature>
<dbReference type="Pfam" id="PF26215">
    <property type="entry name" value="HTH_animal"/>
    <property type="match status" value="1"/>
</dbReference>
<dbReference type="EMBL" id="CAUEEQ010001736">
    <property type="protein sequence ID" value="CAJ0920681.1"/>
    <property type="molecule type" value="Genomic_DNA"/>
</dbReference>
<dbReference type="Pfam" id="PF00078">
    <property type="entry name" value="RVT_1"/>
    <property type="match status" value="1"/>
</dbReference>